<protein>
    <recommendedName>
        <fullName evidence="4">DUF4401 domain-containing protein</fullName>
    </recommendedName>
</protein>
<keyword evidence="3" id="KW-1185">Reference proteome</keyword>
<dbReference type="Proteomes" id="UP001624684">
    <property type="component" value="Unassembled WGS sequence"/>
</dbReference>
<organism evidence="2 3">
    <name type="scientific">Moraxella oculi</name>
    <dbReference type="NCBI Taxonomy" id="2940516"/>
    <lineage>
        <taxon>Bacteria</taxon>
        <taxon>Pseudomonadati</taxon>
        <taxon>Pseudomonadota</taxon>
        <taxon>Gammaproteobacteria</taxon>
        <taxon>Moraxellales</taxon>
        <taxon>Moraxellaceae</taxon>
        <taxon>Moraxella</taxon>
    </lineage>
</organism>
<feature type="transmembrane region" description="Helical" evidence="1">
    <location>
        <begin position="52"/>
        <end position="75"/>
    </location>
</feature>
<evidence type="ECO:0000256" key="1">
    <source>
        <dbReference type="SAM" id="Phobius"/>
    </source>
</evidence>
<keyword evidence="1" id="KW-1133">Transmembrane helix</keyword>
<feature type="transmembrane region" description="Helical" evidence="1">
    <location>
        <begin position="24"/>
        <end position="46"/>
    </location>
</feature>
<keyword evidence="1" id="KW-0472">Membrane</keyword>
<sequence length="78" mass="8950">MNVALVLFFSMILMPNLLVNGKRFLLLVSTIVLVGFLYYYHIFLIYNKNALIVGVAKVMMGFAMAVFGGYLYYVLEKR</sequence>
<evidence type="ECO:0000313" key="3">
    <source>
        <dbReference type="Proteomes" id="UP001624684"/>
    </source>
</evidence>
<dbReference type="EMBL" id="JBJJXE010000002">
    <property type="protein sequence ID" value="MFL1731779.1"/>
    <property type="molecule type" value="Genomic_DNA"/>
</dbReference>
<dbReference type="RefSeq" id="WP_249098130.1">
    <property type="nucleotide sequence ID" value="NZ_JAMBAQ010000002.1"/>
</dbReference>
<gene>
    <name evidence="2" type="ORF">ACJHVH_02010</name>
</gene>
<evidence type="ECO:0000313" key="2">
    <source>
        <dbReference type="EMBL" id="MFL1731779.1"/>
    </source>
</evidence>
<accession>A0ABW8U3Q2</accession>
<proteinExistence type="predicted"/>
<name>A0ABW8U3Q2_9GAMM</name>
<reference evidence="2 3" key="1">
    <citation type="submission" date="2024-11" db="EMBL/GenBank/DDBJ databases">
        <title>First Report of Moraxella oculi in Brazil in an Infectious Bovine Keratoconjunctivitis Outbreak.</title>
        <authorList>
            <person name="Carvalho C.V."/>
            <person name="Domingues R."/>
            <person name="Coutinho C."/>
            <person name="Honorio N.T.B.S."/>
            <person name="Faza D.R.L.R."/>
            <person name="Carvalho W.A."/>
            <person name="Machado A.B.F."/>
            <person name="Martins M.F."/>
            <person name="Gaspar E.B."/>
        </authorList>
    </citation>
    <scope>NUCLEOTIDE SEQUENCE [LARGE SCALE GENOMIC DNA]</scope>
    <source>
        <strain evidence="2 3">2117LE</strain>
    </source>
</reference>
<evidence type="ECO:0008006" key="4">
    <source>
        <dbReference type="Google" id="ProtNLM"/>
    </source>
</evidence>
<comment type="caution">
    <text evidence="2">The sequence shown here is derived from an EMBL/GenBank/DDBJ whole genome shotgun (WGS) entry which is preliminary data.</text>
</comment>
<keyword evidence="1" id="KW-0812">Transmembrane</keyword>